<proteinExistence type="predicted"/>
<dbReference type="InterPro" id="IPR019775">
    <property type="entry name" value="WD40_repeat_CS"/>
</dbReference>
<dbReference type="Gene3D" id="2.40.10.120">
    <property type="match status" value="1"/>
</dbReference>
<evidence type="ECO:0000256" key="1">
    <source>
        <dbReference type="ARBA" id="ARBA00022574"/>
    </source>
</evidence>
<dbReference type="Gene3D" id="2.130.10.10">
    <property type="entry name" value="YVTN repeat-like/Quinoprotein amine dehydrogenase"/>
    <property type="match status" value="2"/>
</dbReference>
<dbReference type="PROSITE" id="PS50837">
    <property type="entry name" value="NACHT"/>
    <property type="match status" value="1"/>
</dbReference>
<dbReference type="CDD" id="cd00200">
    <property type="entry name" value="WD40"/>
    <property type="match status" value="1"/>
</dbReference>
<dbReference type="PROSITE" id="PS00678">
    <property type="entry name" value="WD_REPEATS_1"/>
    <property type="match status" value="2"/>
</dbReference>
<dbReference type="Pfam" id="PF00805">
    <property type="entry name" value="Pentapeptide"/>
    <property type="match status" value="1"/>
</dbReference>
<dbReference type="InterPro" id="IPR001680">
    <property type="entry name" value="WD40_rpt"/>
</dbReference>
<organism evidence="5 6">
    <name type="scientific">Saccharothrix mutabilis subsp. mutabilis</name>
    <dbReference type="NCBI Taxonomy" id="66855"/>
    <lineage>
        <taxon>Bacteria</taxon>
        <taxon>Bacillati</taxon>
        <taxon>Actinomycetota</taxon>
        <taxon>Actinomycetes</taxon>
        <taxon>Pseudonocardiales</taxon>
        <taxon>Pseudonocardiaceae</taxon>
        <taxon>Saccharothrix</taxon>
    </lineage>
</organism>
<dbReference type="Gene3D" id="2.160.20.80">
    <property type="entry name" value="E3 ubiquitin-protein ligase SopA"/>
    <property type="match status" value="1"/>
</dbReference>
<dbReference type="InterPro" id="IPR007111">
    <property type="entry name" value="NACHT_NTPase"/>
</dbReference>
<dbReference type="Pfam" id="PF13365">
    <property type="entry name" value="Trypsin_2"/>
    <property type="match status" value="1"/>
</dbReference>
<protein>
    <recommendedName>
        <fullName evidence="4">NACHT domain-containing protein</fullName>
    </recommendedName>
</protein>
<dbReference type="InterPro" id="IPR015943">
    <property type="entry name" value="WD40/YVTN_repeat-like_dom_sf"/>
</dbReference>
<dbReference type="PROSITE" id="PS50082">
    <property type="entry name" value="WD_REPEATS_2"/>
    <property type="match status" value="3"/>
</dbReference>
<keyword evidence="1 3" id="KW-0853">WD repeat</keyword>
<reference evidence="5 6" key="1">
    <citation type="journal article" date="2019" name="Int. J. Syst. Evol. Microbiol.">
        <title>The Global Catalogue of Microorganisms (GCM) 10K type strain sequencing project: providing services to taxonomists for standard genome sequencing and annotation.</title>
        <authorList>
            <consortium name="The Broad Institute Genomics Platform"/>
            <consortium name="The Broad Institute Genome Sequencing Center for Infectious Disease"/>
            <person name="Wu L."/>
            <person name="Ma J."/>
        </authorList>
    </citation>
    <scope>NUCLEOTIDE SEQUENCE [LARGE SCALE GENOMIC DNA]</scope>
    <source>
        <strain evidence="5 6">JCM 3380</strain>
    </source>
</reference>
<dbReference type="SMART" id="SM00320">
    <property type="entry name" value="WD40"/>
    <property type="match status" value="5"/>
</dbReference>
<dbReference type="SUPFAM" id="SSF56300">
    <property type="entry name" value="Metallo-dependent phosphatases"/>
    <property type="match status" value="1"/>
</dbReference>
<dbReference type="Pfam" id="PF00400">
    <property type="entry name" value="WD40"/>
    <property type="match status" value="4"/>
</dbReference>
<feature type="repeat" description="WD" evidence="3">
    <location>
        <begin position="1213"/>
        <end position="1238"/>
    </location>
</feature>
<dbReference type="Pfam" id="PF05729">
    <property type="entry name" value="NACHT"/>
    <property type="match status" value="1"/>
</dbReference>
<keyword evidence="6" id="KW-1185">Reference proteome</keyword>
<evidence type="ECO:0000313" key="5">
    <source>
        <dbReference type="EMBL" id="GAA0262870.1"/>
    </source>
</evidence>
<feature type="repeat" description="WD" evidence="3">
    <location>
        <begin position="1327"/>
        <end position="1360"/>
    </location>
</feature>
<dbReference type="SUPFAM" id="SSF50494">
    <property type="entry name" value="Trypsin-like serine proteases"/>
    <property type="match status" value="1"/>
</dbReference>
<dbReference type="PROSITE" id="PS50294">
    <property type="entry name" value="WD_REPEATS_REGION"/>
    <property type="match status" value="1"/>
</dbReference>
<evidence type="ECO:0000256" key="3">
    <source>
        <dbReference type="PROSITE-ProRule" id="PRU00221"/>
    </source>
</evidence>
<dbReference type="Proteomes" id="UP001500416">
    <property type="component" value="Unassembled WGS sequence"/>
</dbReference>
<dbReference type="InterPro" id="IPR029052">
    <property type="entry name" value="Metallo-depent_PP-like"/>
</dbReference>
<evidence type="ECO:0000259" key="4">
    <source>
        <dbReference type="PROSITE" id="PS50837"/>
    </source>
</evidence>
<dbReference type="Gene3D" id="3.40.50.300">
    <property type="entry name" value="P-loop containing nucleotide triphosphate hydrolases"/>
    <property type="match status" value="1"/>
</dbReference>
<dbReference type="InterPro" id="IPR027417">
    <property type="entry name" value="P-loop_NTPase"/>
</dbReference>
<feature type="repeat" description="WD" evidence="3">
    <location>
        <begin position="1368"/>
        <end position="1409"/>
    </location>
</feature>
<name>A0ABN0UVM6_9PSEU</name>
<dbReference type="InterPro" id="IPR001646">
    <property type="entry name" value="5peptide_repeat"/>
</dbReference>
<dbReference type="SUPFAM" id="SSF141571">
    <property type="entry name" value="Pentapeptide repeat-like"/>
    <property type="match status" value="1"/>
</dbReference>
<dbReference type="Pfam" id="PF22739">
    <property type="entry name" value="NA-iREase3"/>
    <property type="match status" value="1"/>
</dbReference>
<keyword evidence="2" id="KW-0677">Repeat</keyword>
<feature type="domain" description="NACHT" evidence="4">
    <location>
        <begin position="632"/>
        <end position="750"/>
    </location>
</feature>
<dbReference type="InterPro" id="IPR009003">
    <property type="entry name" value="Peptidase_S1_PA"/>
</dbReference>
<sequence>MPDGSLPPSVARFVDGSGRTVGAGVVLSRTHVVTCAHVVNLAAGLGLHAQERPVAAVRVEFPALPGAAAMASVASWTPPPEREGSAGGDLAVLAFAAPDGVEPAHLVTTPPRPGDPVDVFGFPRDRPDGAWVRAVVRGRVSGGLLQLDSVSALKVQRGYSGGPVWDPETGRVVGVVVTTAGQDSYAITADRLRSVWPERWRERRGDAVTVLHTGATRFGDDEAPWFGRLHDAVADVRPDLVVFSGDLTAAARPSEFERGFRFLAHLAEAVELPRSRVVVVPGARDVNLLACRAYFAQEEALERTPVPPYWPKWGPFAAAFDAFYDGAATFTPDEPWSVFGLAGISVVVAGVNSTIPLSHENSVPDAGEAQVTRLNRRLREFRRRAWLRLGVVHRAAPPRLDVNAVLCGRDDGAWFDVVAFGPDGATRRAHHYDRDDGRWVADTPDRPAFTGTFGPRDRRLDAAAPARDSFFERVLEATRVAHPAATVTPIAELSYLRVSEPREGGGFEQWPVGVVAEAAPDRLDAFLTGVHSSFAAADPTVPSELVYGGPPAPADLVLAARRKGVRLRSFVEYQGLLDLRPLVARQARRLADDLVYPAELYVPQRYAVVGTSEVREDVLARVVHWLGRETARFVVVLGDFGRGKSFLLRQLTRELPRHLPGVLPVLVELRSLEKAPTLDELLAQHLVREGVEAVDVAKLRYMIGSGRLALLFDGFDELELRVGYDNAADYLGTLLKAVTDRAKVVLTSRSQHFRSTSQVLTALGRQVSALSASRSVVLEDFTDDQILDFLTRHYRGDAERARRRFALLGAINDLLGLSRNPRMLSFIADLDEDRLLDVRREHGRISAAELYRELVDFWLLYESKRQEHRHGTPSFEFAERLAACTALALRLWETTATTIQAADLADTVVSTLNRLAERGYSIDQAAHALGSGTLLVRTENGFAFVHQSVVEWLVALSGADRLRAGAAPGVTNRRMSRLMVDFLCDLAGHSVAVAWARGVLADVDAGPVEKQNATAVVQRLNAPTRLELSGVDLRATDLGRLDLRGAHLRGAVLSGQRLVGKDLSGADLRDADLSGVVVVGGSLEGALLAGSRWRRAALLGVRGAVQEELAEAAVAGRDPAAVVIEQPTTPERQVVGVAFTPDGRRLVIACGDLLRVFDLVTGELVFAYRDDHLRTLDLALDGSKAVTTNGAGEATIWLLGDSTGAVRLPGSHLRSAAFSPDGLLVVTADDDEAIGFWDGDTGAHIPFPRPDEPVDVVLARYSPDGRHVLLAHDNGSATLMTGGTARPLTGHLFEIGAIAVSPDSRLVATGAADGVRVSGVDGGVVSTIEGDSAVRGLAFSPDGTLVAAALADGSTWVWEVGGGPRFVVNGHRAAAGAVAFSPGGRRIATGGDDGTVRIWDAATGEEVGTVVLGEREVVLLPDGHYKGTDERVFWAVKRVRFEAGELDPHYPHLRGLRPGQPLPGKGFVG</sequence>
<dbReference type="EMBL" id="BAAABU010000034">
    <property type="protein sequence ID" value="GAA0262870.1"/>
    <property type="molecule type" value="Genomic_DNA"/>
</dbReference>
<gene>
    <name evidence="5" type="ORF">GCM10010492_74930</name>
</gene>
<evidence type="ECO:0000313" key="6">
    <source>
        <dbReference type="Proteomes" id="UP001500416"/>
    </source>
</evidence>
<comment type="caution">
    <text evidence="5">The sequence shown here is derived from an EMBL/GenBank/DDBJ whole genome shotgun (WGS) entry which is preliminary data.</text>
</comment>
<dbReference type="SUPFAM" id="SSF82171">
    <property type="entry name" value="DPP6 N-terminal domain-like"/>
    <property type="match status" value="1"/>
</dbReference>
<dbReference type="InterPro" id="IPR054571">
    <property type="entry name" value="NA-iREase3_dom"/>
</dbReference>
<dbReference type="Gene3D" id="3.60.21.10">
    <property type="match status" value="1"/>
</dbReference>
<dbReference type="PANTHER" id="PTHR19879">
    <property type="entry name" value="TRANSCRIPTION INITIATION FACTOR TFIID"/>
    <property type="match status" value="1"/>
</dbReference>
<dbReference type="SUPFAM" id="SSF52540">
    <property type="entry name" value="P-loop containing nucleoside triphosphate hydrolases"/>
    <property type="match status" value="1"/>
</dbReference>
<evidence type="ECO:0000256" key="2">
    <source>
        <dbReference type="ARBA" id="ARBA00022737"/>
    </source>
</evidence>
<accession>A0ABN0UVM6</accession>
<dbReference type="PANTHER" id="PTHR19879:SF9">
    <property type="entry name" value="TRANSCRIPTION INITIATION FACTOR TFIID SUBUNIT 5"/>
    <property type="match status" value="1"/>
</dbReference>